<dbReference type="PANTHER" id="PTHR43464">
    <property type="entry name" value="METHYLTRANSFERASE"/>
    <property type="match status" value="1"/>
</dbReference>
<dbReference type="CDD" id="cd02440">
    <property type="entry name" value="AdoMet_MTases"/>
    <property type="match status" value="1"/>
</dbReference>
<evidence type="ECO:0000259" key="4">
    <source>
        <dbReference type="Pfam" id="PF13649"/>
    </source>
</evidence>
<reference evidence="6" key="1">
    <citation type="journal article" date="2019" name="Int. J. Syst. Evol. Microbiol.">
        <title>The Global Catalogue of Microorganisms (GCM) 10K type strain sequencing project: providing services to taxonomists for standard genome sequencing and annotation.</title>
        <authorList>
            <consortium name="The Broad Institute Genomics Platform"/>
            <consortium name="The Broad Institute Genome Sequencing Center for Infectious Disease"/>
            <person name="Wu L."/>
            <person name="Ma J."/>
        </authorList>
    </citation>
    <scope>NUCLEOTIDE SEQUENCE [LARGE SCALE GENOMIC DNA]</scope>
    <source>
        <strain evidence="6">KCTC 32465</strain>
    </source>
</reference>
<dbReference type="GO" id="GO:0032259">
    <property type="term" value="P:methylation"/>
    <property type="evidence" value="ECO:0007669"/>
    <property type="project" value="UniProtKB-KW"/>
</dbReference>
<dbReference type="PANTHER" id="PTHR43464:SF19">
    <property type="entry name" value="UBIQUINONE BIOSYNTHESIS O-METHYLTRANSFERASE, MITOCHONDRIAL"/>
    <property type="match status" value="1"/>
</dbReference>
<sequence>MTKADEWQGQVGQVWARQVFALDRMLSEFGDIGIAALGDLNGRRVLDLGCGAGQSSAKLAAAGAQVTGIDISTDLIKAAHARGIDGATFLHGDAGQANMGGPYDALYSRFGCMFFDDPVGAFSHLRTQVSADCDLSLVVWGPLAQNDWGRVPFSLCKDLFPESPAAPAPKVGPFAWGNPDDFAPILADAGWRDVTWAAHQSRVICALGDGDGLEMGVQFCMTIGALAGRLKGTPKEFRAKIADRLRTGLVPYLRDDKVQFDACIWHIKGKS</sequence>
<gene>
    <name evidence="5" type="ORF">GCM10008927_21420</name>
</gene>
<evidence type="ECO:0000313" key="5">
    <source>
        <dbReference type="EMBL" id="GHA55233.1"/>
    </source>
</evidence>
<dbReference type="Gene3D" id="3.40.50.150">
    <property type="entry name" value="Vaccinia Virus protein VP39"/>
    <property type="match status" value="1"/>
</dbReference>
<evidence type="ECO:0000256" key="2">
    <source>
        <dbReference type="ARBA" id="ARBA00022679"/>
    </source>
</evidence>
<evidence type="ECO:0000313" key="6">
    <source>
        <dbReference type="Proteomes" id="UP000634455"/>
    </source>
</evidence>
<name>A0ABQ3D8N9_9RHOB</name>
<organism evidence="5 6">
    <name type="scientific">Paramylibacter ulvae</name>
    <dbReference type="NCBI Taxonomy" id="1651968"/>
    <lineage>
        <taxon>Bacteria</taxon>
        <taxon>Pseudomonadati</taxon>
        <taxon>Pseudomonadota</taxon>
        <taxon>Alphaproteobacteria</taxon>
        <taxon>Rhodobacterales</taxon>
        <taxon>Paracoccaceae</taxon>
        <taxon>Paramylibacter</taxon>
    </lineage>
</organism>
<protein>
    <submittedName>
        <fullName evidence="5">Methyltransferase</fullName>
    </submittedName>
</protein>
<comment type="caution">
    <text evidence="5">The sequence shown here is derived from an EMBL/GenBank/DDBJ whole genome shotgun (WGS) entry which is preliminary data.</text>
</comment>
<keyword evidence="2" id="KW-0808">Transferase</keyword>
<accession>A0ABQ3D8N9</accession>
<keyword evidence="3" id="KW-0949">S-adenosyl-L-methionine</keyword>
<keyword evidence="6" id="KW-1185">Reference proteome</keyword>
<dbReference type="InterPro" id="IPR041698">
    <property type="entry name" value="Methyltransf_25"/>
</dbReference>
<dbReference type="GO" id="GO:0008168">
    <property type="term" value="F:methyltransferase activity"/>
    <property type="evidence" value="ECO:0007669"/>
    <property type="project" value="UniProtKB-KW"/>
</dbReference>
<dbReference type="Proteomes" id="UP000634455">
    <property type="component" value="Unassembled WGS sequence"/>
</dbReference>
<dbReference type="SUPFAM" id="SSF53335">
    <property type="entry name" value="S-adenosyl-L-methionine-dependent methyltransferases"/>
    <property type="match status" value="1"/>
</dbReference>
<dbReference type="RefSeq" id="WP_189640715.1">
    <property type="nucleotide sequence ID" value="NZ_BMZF01000005.1"/>
</dbReference>
<feature type="domain" description="Methyltransferase" evidence="4">
    <location>
        <begin position="45"/>
        <end position="123"/>
    </location>
</feature>
<evidence type="ECO:0000256" key="1">
    <source>
        <dbReference type="ARBA" id="ARBA00022603"/>
    </source>
</evidence>
<proteinExistence type="predicted"/>
<dbReference type="EMBL" id="BMZF01000005">
    <property type="protein sequence ID" value="GHA55233.1"/>
    <property type="molecule type" value="Genomic_DNA"/>
</dbReference>
<dbReference type="InterPro" id="IPR029063">
    <property type="entry name" value="SAM-dependent_MTases_sf"/>
</dbReference>
<keyword evidence="1 5" id="KW-0489">Methyltransferase</keyword>
<dbReference type="Pfam" id="PF13649">
    <property type="entry name" value="Methyltransf_25"/>
    <property type="match status" value="1"/>
</dbReference>
<evidence type="ECO:0000256" key="3">
    <source>
        <dbReference type="ARBA" id="ARBA00022691"/>
    </source>
</evidence>